<proteinExistence type="predicted"/>
<dbReference type="Proteomes" id="UP001558534">
    <property type="component" value="Unassembled WGS sequence"/>
</dbReference>
<feature type="transmembrane region" description="Helical" evidence="1">
    <location>
        <begin position="136"/>
        <end position="158"/>
    </location>
</feature>
<keyword evidence="1" id="KW-0812">Transmembrane</keyword>
<dbReference type="EMBL" id="JBFRHK010000020">
    <property type="protein sequence ID" value="MEX3747822.1"/>
    <property type="molecule type" value="Genomic_DNA"/>
</dbReference>
<comment type="caution">
    <text evidence="2">The sequence shown here is derived from an EMBL/GenBank/DDBJ whole genome shotgun (WGS) entry which is preliminary data.</text>
</comment>
<gene>
    <name evidence="2" type="ORF">AB1300_22245</name>
</gene>
<keyword evidence="1" id="KW-1133">Transmembrane helix</keyword>
<sequence length="165" mass="19148">MTMELSLAEKQYLNEVLKELKQYRISTTERRNIKQQLVEHIQECRDYGIDSIDELGDTTTFIKDFLEIKGIDLHSEIQQIRKSRPGLSLIIGFCTFIVAYLGSQLILSMFLTDSFNPQHMNATFDYHIVYQISDNAWWNSLLMLMSISISCSISILAVKFIGRNR</sequence>
<organism evidence="2 3">
    <name type="scientific">Lysinibacillus xylanilyticus</name>
    <dbReference type="NCBI Taxonomy" id="582475"/>
    <lineage>
        <taxon>Bacteria</taxon>
        <taxon>Bacillati</taxon>
        <taxon>Bacillota</taxon>
        <taxon>Bacilli</taxon>
        <taxon>Bacillales</taxon>
        <taxon>Bacillaceae</taxon>
        <taxon>Lysinibacillus</taxon>
    </lineage>
</organism>
<accession>A0ABV3W3P4</accession>
<dbReference type="RefSeq" id="WP_368638324.1">
    <property type="nucleotide sequence ID" value="NZ_JBFRHK010000020.1"/>
</dbReference>
<keyword evidence="3" id="KW-1185">Reference proteome</keyword>
<evidence type="ECO:0000313" key="3">
    <source>
        <dbReference type="Proteomes" id="UP001558534"/>
    </source>
</evidence>
<name>A0ABV3W3P4_9BACI</name>
<evidence type="ECO:0000313" key="2">
    <source>
        <dbReference type="EMBL" id="MEX3747822.1"/>
    </source>
</evidence>
<keyword evidence="1" id="KW-0472">Membrane</keyword>
<evidence type="ECO:0008006" key="4">
    <source>
        <dbReference type="Google" id="ProtNLM"/>
    </source>
</evidence>
<evidence type="ECO:0000256" key="1">
    <source>
        <dbReference type="SAM" id="Phobius"/>
    </source>
</evidence>
<protein>
    <recommendedName>
        <fullName evidence="4">DUF1700 domain-containing protein</fullName>
    </recommendedName>
</protein>
<feature type="transmembrane region" description="Helical" evidence="1">
    <location>
        <begin position="87"/>
        <end position="111"/>
    </location>
</feature>
<reference evidence="2 3" key="1">
    <citation type="submission" date="2024-07" db="EMBL/GenBank/DDBJ databases">
        <title>Characterization of a bacterium isolated from hydrolysated instant sea cucumber by whole-genome sequencing and metabolomics.</title>
        <authorList>
            <person name="Luo X."/>
            <person name="Zhang Z."/>
            <person name="Zheng Z."/>
            <person name="Zhang W."/>
            <person name="Ming T."/>
            <person name="Jiao L."/>
            <person name="Su X."/>
            <person name="Kong F."/>
            <person name="Xu J."/>
        </authorList>
    </citation>
    <scope>NUCLEOTIDE SEQUENCE [LARGE SCALE GENOMIC DNA]</scope>
    <source>
        <strain evidence="2 3">XL-2024</strain>
    </source>
</reference>